<keyword evidence="4" id="KW-1185">Reference proteome</keyword>
<dbReference type="Proteomes" id="UP001153269">
    <property type="component" value="Unassembled WGS sequence"/>
</dbReference>
<dbReference type="PANTHER" id="PTHR24401">
    <property type="entry name" value="SI:CH211-243P7.3-RELATED"/>
    <property type="match status" value="1"/>
</dbReference>
<evidence type="ECO:0000259" key="2">
    <source>
        <dbReference type="Pfam" id="PF20499"/>
    </source>
</evidence>
<dbReference type="EMBL" id="CADEAL010004490">
    <property type="protein sequence ID" value="CAB1460700.1"/>
    <property type="molecule type" value="Genomic_DNA"/>
</dbReference>
<feature type="region of interest" description="Disordered" evidence="1">
    <location>
        <begin position="167"/>
        <end position="195"/>
    </location>
</feature>
<dbReference type="AlphaFoldDB" id="A0A9N7W3L2"/>
<dbReference type="PANTHER" id="PTHR24401:SF29">
    <property type="entry name" value="SI:CH211-243P7.3-RELATED"/>
    <property type="match status" value="1"/>
</dbReference>
<accession>A0A9N7W3L2</accession>
<name>A0A9N7W3L2_PLEPL</name>
<feature type="compositionally biased region" description="Low complexity" evidence="1">
    <location>
        <begin position="72"/>
        <end position="93"/>
    </location>
</feature>
<feature type="region of interest" description="Disordered" evidence="1">
    <location>
        <begin position="72"/>
        <end position="132"/>
    </location>
</feature>
<evidence type="ECO:0000313" key="4">
    <source>
        <dbReference type="Proteomes" id="UP001153269"/>
    </source>
</evidence>
<evidence type="ECO:0000256" key="1">
    <source>
        <dbReference type="SAM" id="MobiDB-lite"/>
    </source>
</evidence>
<dbReference type="InterPro" id="IPR046616">
    <property type="entry name" value="DUF6729"/>
</dbReference>
<dbReference type="Pfam" id="PF20499">
    <property type="entry name" value="DUF6729"/>
    <property type="match status" value="1"/>
</dbReference>
<protein>
    <recommendedName>
        <fullName evidence="2">DUF6729 domain-containing protein</fullName>
    </recommendedName>
</protein>
<proteinExistence type="predicted"/>
<comment type="caution">
    <text evidence="3">The sequence shown here is derived from an EMBL/GenBank/DDBJ whole genome shotgun (WGS) entry which is preliminary data.</text>
</comment>
<feature type="domain" description="DUF6729" evidence="2">
    <location>
        <begin position="295"/>
        <end position="470"/>
    </location>
</feature>
<gene>
    <name evidence="3" type="ORF">PLEPLA_LOCUS48572</name>
</gene>
<organism evidence="3 4">
    <name type="scientific">Pleuronectes platessa</name>
    <name type="common">European plaice</name>
    <dbReference type="NCBI Taxonomy" id="8262"/>
    <lineage>
        <taxon>Eukaryota</taxon>
        <taxon>Metazoa</taxon>
        <taxon>Chordata</taxon>
        <taxon>Craniata</taxon>
        <taxon>Vertebrata</taxon>
        <taxon>Euteleostomi</taxon>
        <taxon>Actinopterygii</taxon>
        <taxon>Neopterygii</taxon>
        <taxon>Teleostei</taxon>
        <taxon>Neoteleostei</taxon>
        <taxon>Acanthomorphata</taxon>
        <taxon>Carangaria</taxon>
        <taxon>Pleuronectiformes</taxon>
        <taxon>Pleuronectoidei</taxon>
        <taxon>Pleuronectidae</taxon>
        <taxon>Pleuronectes</taxon>
    </lineage>
</organism>
<sequence>MDDEEWMSRLRRFAAVGVWPADAGNRPAPRQKKWHDLFLKIEKCPMQLRGQRSLFGGTQTSNCGFHIKKPSVSVSSSVTPQPGPSSGSPSITPGQPPRKPTLTLASFTKPRFGGSHGAHAQPNLASAGQRGIKLRRRDARKVLMWQRICTFRRRLFPKKLEAGRTPSLRRCGGESARGAVAPGALPSAVPGRLLPQPRHMPSGLTTNTNVQTSANDIDHNWHPVTWPQSQALYSDCLSSVSSTLYRVYNHLHFLCHIGCYWSSHPTPDPEPLAAHLMSAAAVAASQPGWLPAKLRQTIPPQDQKWIAAALWKHKRLRSDLTLWYAPPLPAIIYHQVPAPERFFTHRLLLWMLYHLWNVRLSCPACRKQLTGYGAHKRARKVLDVDTFYLMITETLWCSACKTAYISSSKTILDQLEMPIRMEFTPILTQRYACDIRVIVHLRDRTLGNSPSRLVRQLRENHSREWIRFLIRVSHGRVVSGEGPD</sequence>
<reference evidence="3" key="1">
    <citation type="submission" date="2020-03" db="EMBL/GenBank/DDBJ databases">
        <authorList>
            <person name="Weist P."/>
        </authorList>
    </citation>
    <scope>NUCLEOTIDE SEQUENCE</scope>
</reference>
<evidence type="ECO:0000313" key="3">
    <source>
        <dbReference type="EMBL" id="CAB1460700.1"/>
    </source>
</evidence>